<gene>
    <name evidence="2" type="ORF">SCARR_01752</name>
</gene>
<dbReference type="AlphaFoldDB" id="A0A6C2UIJ0"/>
<evidence type="ECO:0000313" key="2">
    <source>
        <dbReference type="EMBL" id="VGO19693.1"/>
    </source>
</evidence>
<evidence type="ECO:0000313" key="3">
    <source>
        <dbReference type="Proteomes" id="UP000346198"/>
    </source>
</evidence>
<dbReference type="Pfam" id="PF07589">
    <property type="entry name" value="PEP-CTERM"/>
    <property type="match status" value="1"/>
</dbReference>
<evidence type="ECO:0000259" key="1">
    <source>
        <dbReference type="Pfam" id="PF07589"/>
    </source>
</evidence>
<protein>
    <recommendedName>
        <fullName evidence="1">Ice-binding protein C-terminal domain-containing protein</fullName>
    </recommendedName>
</protein>
<keyword evidence="3" id="KW-1185">Reference proteome</keyword>
<dbReference type="RefSeq" id="WP_136061088.1">
    <property type="nucleotide sequence ID" value="NZ_CAAHFH010000001.1"/>
</dbReference>
<name>A0A6C2UIJ0_9BACT</name>
<dbReference type="NCBIfam" id="TIGR02595">
    <property type="entry name" value="PEP_CTERM"/>
    <property type="match status" value="1"/>
</dbReference>
<reference evidence="2 3" key="1">
    <citation type="submission" date="2019-04" db="EMBL/GenBank/DDBJ databases">
        <authorList>
            <person name="Van Vliet M D."/>
        </authorList>
    </citation>
    <scope>NUCLEOTIDE SEQUENCE [LARGE SCALE GENOMIC DNA]</scope>
    <source>
        <strain evidence="2 3">F21</strain>
    </source>
</reference>
<dbReference type="EMBL" id="CAAHFH010000001">
    <property type="protein sequence ID" value="VGO19693.1"/>
    <property type="molecule type" value="Genomic_DNA"/>
</dbReference>
<feature type="domain" description="Ice-binding protein C-terminal" evidence="1">
    <location>
        <begin position="261"/>
        <end position="282"/>
    </location>
</feature>
<organism evidence="2 3">
    <name type="scientific">Pontiella sulfatireligans</name>
    <dbReference type="NCBI Taxonomy" id="2750658"/>
    <lineage>
        <taxon>Bacteria</taxon>
        <taxon>Pseudomonadati</taxon>
        <taxon>Kiritimatiellota</taxon>
        <taxon>Kiritimatiellia</taxon>
        <taxon>Kiritimatiellales</taxon>
        <taxon>Pontiellaceae</taxon>
        <taxon>Pontiella</taxon>
    </lineage>
</organism>
<dbReference type="InterPro" id="IPR013424">
    <property type="entry name" value="Ice-binding_C"/>
</dbReference>
<proteinExistence type="predicted"/>
<accession>A0A6C2UIJ0</accession>
<sequence>MKSLIYCFFIAGLVGGGTVSAQEWVYLSEGEDLTITGPEPMLEVSGIVVCSGMAFDYGNRLYISNGGSVRCLGSMDVNGTVSTGVDYDWLYSYASVSGAESSLEVGGDLKLWSYDLPGRTLGTWEPWGVPCHMEISGGAEVSVVGDISIVNSTLELGSEGTLTVGADLDASMNGTLKMALGGIDRGTESHRLTVTGLATLGGTLDLVFLDGFTAAYGDTFDLFNWDGGVSDKFANISAIGLAEGLSWDKSNLYTTGQLSVIPEPATLSLMGLASSGMYCFRRMRRRKLAGQSLLPVRQFSMDLFFEEQAYVAEASLGKRAWLFAVERSVVFTNRFFYWKKQQSIRFFDALIAWDEWVDLSGRKVAWKAKKRTCKAKVLNHLDALLDRIMK</sequence>
<dbReference type="Proteomes" id="UP000346198">
    <property type="component" value="Unassembled WGS sequence"/>
</dbReference>